<accession>A0AAD2HKA1</accession>
<name>A0AAD2HKA1_9AGAR</name>
<sequence>MATITLTVLSSPWTPLPLHTSGAAWNTKRSSTLTFDLPKATFYTLEAPKLAPPPPQKPRLKLLSLTAAPPSSTSHEQQQQQQQHPQRLPARRLDPFCEDANAQNKPAAAPAVVAEPVSLPAAPVVRGRRRSPSFSAGSGCTRASLASMSLQLPSIPSSSCSAPPRHTKPALAPQPGSPCPGAPTPYMARHYSSSDSRSRLLARTLLNRINAVGRPRSVCGSRAASRVNGYEDECGGRPYVPTRLSECVTA</sequence>
<feature type="region of interest" description="Disordered" evidence="1">
    <location>
        <begin position="154"/>
        <end position="179"/>
    </location>
</feature>
<gene>
    <name evidence="2" type="ORF">MYCIT1_LOCUS26510</name>
</gene>
<evidence type="ECO:0000256" key="1">
    <source>
        <dbReference type="SAM" id="MobiDB-lite"/>
    </source>
</evidence>
<reference evidence="2" key="1">
    <citation type="submission" date="2023-11" db="EMBL/GenBank/DDBJ databases">
        <authorList>
            <person name="De Vega J J."/>
            <person name="De Vega J J."/>
        </authorList>
    </citation>
    <scope>NUCLEOTIDE SEQUENCE</scope>
</reference>
<dbReference type="EMBL" id="CAVNYO010000419">
    <property type="protein sequence ID" value="CAK5277491.1"/>
    <property type="molecule type" value="Genomic_DNA"/>
</dbReference>
<proteinExistence type="predicted"/>
<comment type="caution">
    <text evidence="2">The sequence shown here is derived from an EMBL/GenBank/DDBJ whole genome shotgun (WGS) entry which is preliminary data.</text>
</comment>
<feature type="region of interest" description="Disordered" evidence="1">
    <location>
        <begin position="46"/>
        <end position="87"/>
    </location>
</feature>
<protein>
    <submittedName>
        <fullName evidence="2">Uncharacterized protein</fullName>
    </submittedName>
</protein>
<dbReference type="Proteomes" id="UP001295794">
    <property type="component" value="Unassembled WGS sequence"/>
</dbReference>
<keyword evidence="3" id="KW-1185">Reference proteome</keyword>
<evidence type="ECO:0000313" key="3">
    <source>
        <dbReference type="Proteomes" id="UP001295794"/>
    </source>
</evidence>
<dbReference type="AlphaFoldDB" id="A0AAD2HKA1"/>
<organism evidence="2 3">
    <name type="scientific">Mycena citricolor</name>
    <dbReference type="NCBI Taxonomy" id="2018698"/>
    <lineage>
        <taxon>Eukaryota</taxon>
        <taxon>Fungi</taxon>
        <taxon>Dikarya</taxon>
        <taxon>Basidiomycota</taxon>
        <taxon>Agaricomycotina</taxon>
        <taxon>Agaricomycetes</taxon>
        <taxon>Agaricomycetidae</taxon>
        <taxon>Agaricales</taxon>
        <taxon>Marasmiineae</taxon>
        <taxon>Mycenaceae</taxon>
        <taxon>Mycena</taxon>
    </lineage>
</organism>
<evidence type="ECO:0000313" key="2">
    <source>
        <dbReference type="EMBL" id="CAK5277491.1"/>
    </source>
</evidence>
<feature type="compositionally biased region" description="Low complexity" evidence="1">
    <location>
        <begin position="154"/>
        <end position="164"/>
    </location>
</feature>